<dbReference type="RefSeq" id="WP_109959825.1">
    <property type="nucleotide sequence ID" value="NZ_CP029553.1"/>
</dbReference>
<dbReference type="PANTHER" id="PTHR43537">
    <property type="entry name" value="TRANSCRIPTIONAL REGULATOR, GNTR FAMILY"/>
    <property type="match status" value="1"/>
</dbReference>
<keyword evidence="2" id="KW-0238">DNA-binding</keyword>
<evidence type="ECO:0000256" key="2">
    <source>
        <dbReference type="ARBA" id="ARBA00023125"/>
    </source>
</evidence>
<dbReference type="SUPFAM" id="SSF48008">
    <property type="entry name" value="GntR ligand-binding domain-like"/>
    <property type="match status" value="1"/>
</dbReference>
<evidence type="ECO:0000256" key="1">
    <source>
        <dbReference type="ARBA" id="ARBA00023015"/>
    </source>
</evidence>
<accession>A0A2U8WPX6</accession>
<dbReference type="Pfam" id="PF00392">
    <property type="entry name" value="GntR"/>
    <property type="match status" value="1"/>
</dbReference>
<dbReference type="EMBL" id="CP029553">
    <property type="protein sequence ID" value="AWN47500.1"/>
    <property type="molecule type" value="Genomic_DNA"/>
</dbReference>
<proteinExistence type="predicted"/>
<dbReference type="AlphaFoldDB" id="A0A2U8WPX6"/>
<dbReference type="KEGG" id="mtea:DK419_15270"/>
<keyword evidence="1" id="KW-0805">Transcription regulation</keyword>
<dbReference type="InterPro" id="IPR036390">
    <property type="entry name" value="WH_DNA-bd_sf"/>
</dbReference>
<organism evidence="5 6">
    <name type="scientific">Methylobacterium terrae</name>
    <dbReference type="NCBI Taxonomy" id="2202827"/>
    <lineage>
        <taxon>Bacteria</taxon>
        <taxon>Pseudomonadati</taxon>
        <taxon>Pseudomonadota</taxon>
        <taxon>Alphaproteobacteria</taxon>
        <taxon>Hyphomicrobiales</taxon>
        <taxon>Methylobacteriaceae</taxon>
        <taxon>Methylobacterium</taxon>
    </lineage>
</organism>
<feature type="domain" description="HTH gntR-type" evidence="4">
    <location>
        <begin position="9"/>
        <end position="76"/>
    </location>
</feature>
<reference evidence="5 6" key="1">
    <citation type="submission" date="2018-05" db="EMBL/GenBank/DDBJ databases">
        <title>Complete Genome Sequence of Methylobacterium sp. 17Sr1-28.</title>
        <authorList>
            <person name="Srinivasan S."/>
        </authorList>
    </citation>
    <scope>NUCLEOTIDE SEQUENCE [LARGE SCALE GENOMIC DNA]</scope>
    <source>
        <strain evidence="5 6">17Sr1-28</strain>
    </source>
</reference>
<dbReference type="Pfam" id="PF07729">
    <property type="entry name" value="FCD"/>
    <property type="match status" value="1"/>
</dbReference>
<dbReference type="SMART" id="SM00895">
    <property type="entry name" value="FCD"/>
    <property type="match status" value="1"/>
</dbReference>
<dbReference type="PROSITE" id="PS50949">
    <property type="entry name" value="HTH_GNTR"/>
    <property type="match status" value="1"/>
</dbReference>
<dbReference type="PRINTS" id="PR00035">
    <property type="entry name" value="HTHGNTR"/>
</dbReference>
<evidence type="ECO:0000256" key="3">
    <source>
        <dbReference type="ARBA" id="ARBA00023163"/>
    </source>
</evidence>
<evidence type="ECO:0000313" key="5">
    <source>
        <dbReference type="EMBL" id="AWN47500.1"/>
    </source>
</evidence>
<dbReference type="SUPFAM" id="SSF46785">
    <property type="entry name" value="Winged helix' DNA-binding domain"/>
    <property type="match status" value="1"/>
</dbReference>
<evidence type="ECO:0000259" key="4">
    <source>
        <dbReference type="PROSITE" id="PS50949"/>
    </source>
</evidence>
<dbReference type="Gene3D" id="1.20.120.530">
    <property type="entry name" value="GntR ligand-binding domain-like"/>
    <property type="match status" value="1"/>
</dbReference>
<sequence>MTERGSGEQRGGQSAYDRLLGAIEEGELPPGSRLREAELAERFAISRTPVREALARLEAQGLVRHEPHRGASVARLDYAQVTELYDLREVLEGTAARLAAIHASAIEVEILEEMIERDRGLVGDAGALARTNRLFHRQIHACAHNRFLQGTLETMRLSLVLLAGTTLAQADRAGASIDEHAAIVARIRAHDGDGAEAAARTHIRAAFKARIRLHQEM</sequence>
<dbReference type="OrthoDB" id="9788098at2"/>
<dbReference type="GO" id="GO:0003700">
    <property type="term" value="F:DNA-binding transcription factor activity"/>
    <property type="evidence" value="ECO:0007669"/>
    <property type="project" value="InterPro"/>
</dbReference>
<dbReference type="InterPro" id="IPR036388">
    <property type="entry name" value="WH-like_DNA-bd_sf"/>
</dbReference>
<dbReference type="Proteomes" id="UP000245444">
    <property type="component" value="Chromosome"/>
</dbReference>
<name>A0A2U8WPX6_9HYPH</name>
<evidence type="ECO:0000313" key="6">
    <source>
        <dbReference type="Proteomes" id="UP000245444"/>
    </source>
</evidence>
<dbReference type="InterPro" id="IPR011711">
    <property type="entry name" value="GntR_C"/>
</dbReference>
<gene>
    <name evidence="5" type="ORF">DK419_15270</name>
</gene>
<dbReference type="InterPro" id="IPR008920">
    <property type="entry name" value="TF_FadR/GntR_C"/>
</dbReference>
<protein>
    <submittedName>
        <fullName evidence="5">GntR family transcriptional regulator</fullName>
    </submittedName>
</protein>
<dbReference type="Gene3D" id="1.10.10.10">
    <property type="entry name" value="Winged helix-like DNA-binding domain superfamily/Winged helix DNA-binding domain"/>
    <property type="match status" value="1"/>
</dbReference>
<dbReference type="GO" id="GO:0003677">
    <property type="term" value="F:DNA binding"/>
    <property type="evidence" value="ECO:0007669"/>
    <property type="project" value="UniProtKB-KW"/>
</dbReference>
<keyword evidence="6" id="KW-1185">Reference proteome</keyword>
<dbReference type="PANTHER" id="PTHR43537:SF49">
    <property type="entry name" value="TRANSCRIPTIONAL REGULATORY PROTEIN"/>
    <property type="match status" value="1"/>
</dbReference>
<dbReference type="CDD" id="cd07377">
    <property type="entry name" value="WHTH_GntR"/>
    <property type="match status" value="1"/>
</dbReference>
<keyword evidence="3" id="KW-0804">Transcription</keyword>
<dbReference type="InterPro" id="IPR000524">
    <property type="entry name" value="Tscrpt_reg_HTH_GntR"/>
</dbReference>
<dbReference type="SMART" id="SM00345">
    <property type="entry name" value="HTH_GNTR"/>
    <property type="match status" value="1"/>
</dbReference>